<sequence>MQSTNIITYPTIIKPPINLYINYNSENQVVKRYTPKV</sequence>
<dbReference type="Proteomes" id="UP000595300">
    <property type="component" value="Genome"/>
</dbReference>
<evidence type="ECO:0000313" key="2">
    <source>
        <dbReference type="Proteomes" id="UP000595300"/>
    </source>
</evidence>
<name>A0A7T3N991_9CAUD</name>
<evidence type="ECO:0000313" key="1">
    <source>
        <dbReference type="EMBL" id="QPX74734.1"/>
    </source>
</evidence>
<organism evidence="1 2">
    <name type="scientific">Serratia phage vB_SmaM_Hera</name>
    <dbReference type="NCBI Taxonomy" id="2777369"/>
    <lineage>
        <taxon>Viruses</taxon>
        <taxon>Duplodnaviria</taxon>
        <taxon>Heunggongvirae</taxon>
        <taxon>Uroviricota</taxon>
        <taxon>Caudoviricetes</taxon>
        <taxon>Lindbergviridae</taxon>
        <taxon>Myosmarvirus</taxon>
        <taxon>Myosmarvirus MTx</taxon>
    </lineage>
</organism>
<protein>
    <submittedName>
        <fullName evidence="1">Uncharacterized protein</fullName>
    </submittedName>
</protein>
<reference evidence="1 2" key="1">
    <citation type="submission" date="2020-09" db="EMBL/GenBank/DDBJ databases">
        <authorList>
            <person name="Moe H.M.M."/>
            <person name="Stoker T."/>
            <person name="Evans S."/>
            <person name="Hymas C."/>
            <person name="Flor S."/>
            <person name="Gleave A."/>
            <person name="Carr E."/>
            <person name="Breakwell D.P."/>
            <person name="Grose J.H."/>
        </authorList>
    </citation>
    <scope>NUCLEOTIDE SEQUENCE [LARGE SCALE GENOMIC DNA]</scope>
</reference>
<dbReference type="EMBL" id="MW021759">
    <property type="protein sequence ID" value="QPX74734.1"/>
    <property type="molecule type" value="Genomic_DNA"/>
</dbReference>
<proteinExistence type="predicted"/>
<accession>A0A7T3N991</accession>